<dbReference type="Pfam" id="PF00806">
    <property type="entry name" value="PUF"/>
    <property type="match status" value="4"/>
</dbReference>
<dbReference type="InterPro" id="IPR033133">
    <property type="entry name" value="PUM-HD"/>
</dbReference>
<keyword evidence="1" id="KW-0677">Repeat</keyword>
<dbReference type="PANTHER" id="PTHR12537:SF12">
    <property type="entry name" value="MATERNAL PROTEIN PUMILIO"/>
    <property type="match status" value="1"/>
</dbReference>
<evidence type="ECO:0000256" key="2">
    <source>
        <dbReference type="PROSITE-ProRule" id="PRU00317"/>
    </source>
</evidence>
<feature type="repeat" description="Pumilio" evidence="2">
    <location>
        <begin position="114"/>
        <end position="151"/>
    </location>
</feature>
<dbReference type="EMBL" id="CAMXCT020006554">
    <property type="protein sequence ID" value="CAL1169209.1"/>
    <property type="molecule type" value="Genomic_DNA"/>
</dbReference>
<dbReference type="SUPFAM" id="SSF48371">
    <property type="entry name" value="ARM repeat"/>
    <property type="match status" value="1"/>
</dbReference>
<evidence type="ECO:0000313" key="4">
    <source>
        <dbReference type="EMBL" id="CAI4015834.1"/>
    </source>
</evidence>
<gene>
    <name evidence="4" type="ORF">C1SCF055_LOCUS40637</name>
</gene>
<name>A0A9P1DT10_9DINO</name>
<dbReference type="PROSITE" id="PS50303">
    <property type="entry name" value="PUM_HD"/>
    <property type="match status" value="1"/>
</dbReference>
<evidence type="ECO:0000313" key="7">
    <source>
        <dbReference type="Proteomes" id="UP001152797"/>
    </source>
</evidence>
<feature type="domain" description="PUM-HD" evidence="3">
    <location>
        <begin position="1"/>
        <end position="291"/>
    </location>
</feature>
<evidence type="ECO:0000313" key="6">
    <source>
        <dbReference type="EMBL" id="CAL4803146.1"/>
    </source>
</evidence>
<protein>
    <submittedName>
        <fullName evidence="6">Pumilio homolog 2 (Pumilio-2)</fullName>
    </submittedName>
</protein>
<evidence type="ECO:0000256" key="1">
    <source>
        <dbReference type="ARBA" id="ARBA00022737"/>
    </source>
</evidence>
<dbReference type="EMBL" id="CAMXCT010006554">
    <property type="protein sequence ID" value="CAI4015834.1"/>
    <property type="molecule type" value="Genomic_DNA"/>
</dbReference>
<dbReference type="InterPro" id="IPR001313">
    <property type="entry name" value="Pumilio_RNA-bd_rpt"/>
</dbReference>
<accession>A0A9P1DT10</accession>
<feature type="repeat" description="Pumilio" evidence="2">
    <location>
        <begin position="78"/>
        <end position="113"/>
    </location>
</feature>
<dbReference type="Gene3D" id="1.25.10.10">
    <property type="entry name" value="Leucine-rich Repeat Variant"/>
    <property type="match status" value="1"/>
</dbReference>
<evidence type="ECO:0000259" key="3">
    <source>
        <dbReference type="PROSITE" id="PS50303"/>
    </source>
</evidence>
<evidence type="ECO:0000313" key="5">
    <source>
        <dbReference type="EMBL" id="CAL1169209.1"/>
    </source>
</evidence>
<reference evidence="5" key="2">
    <citation type="submission" date="2024-04" db="EMBL/GenBank/DDBJ databases">
        <authorList>
            <person name="Chen Y."/>
            <person name="Shah S."/>
            <person name="Dougan E. K."/>
            <person name="Thang M."/>
            <person name="Chan C."/>
        </authorList>
    </citation>
    <scope>NUCLEOTIDE SEQUENCE [LARGE SCALE GENOMIC DNA]</scope>
</reference>
<organism evidence="4">
    <name type="scientific">Cladocopium goreaui</name>
    <dbReference type="NCBI Taxonomy" id="2562237"/>
    <lineage>
        <taxon>Eukaryota</taxon>
        <taxon>Sar</taxon>
        <taxon>Alveolata</taxon>
        <taxon>Dinophyceae</taxon>
        <taxon>Suessiales</taxon>
        <taxon>Symbiodiniaceae</taxon>
        <taxon>Cladocopium</taxon>
    </lineage>
</organism>
<keyword evidence="7" id="KW-1185">Reference proteome</keyword>
<proteinExistence type="predicted"/>
<feature type="non-terminal residue" evidence="4">
    <location>
        <position position="507"/>
    </location>
</feature>
<dbReference type="AlphaFoldDB" id="A0A9P1DT10"/>
<feature type="repeat" description="Pumilio" evidence="2">
    <location>
        <begin position="187"/>
        <end position="223"/>
    </location>
</feature>
<dbReference type="EMBL" id="CAMXCT030006554">
    <property type="protein sequence ID" value="CAL4803146.1"/>
    <property type="molecule type" value="Genomic_DNA"/>
</dbReference>
<comment type="caution">
    <text evidence="4">The sequence shown here is derived from an EMBL/GenBank/DDBJ whole genome shotgun (WGS) entry which is preliminary data.</text>
</comment>
<dbReference type="PROSITE" id="PS50302">
    <property type="entry name" value="PUM"/>
    <property type="match status" value="3"/>
</dbReference>
<dbReference type="GO" id="GO:0005737">
    <property type="term" value="C:cytoplasm"/>
    <property type="evidence" value="ECO:0007669"/>
    <property type="project" value="TreeGrafter"/>
</dbReference>
<dbReference type="InterPro" id="IPR011989">
    <property type="entry name" value="ARM-like"/>
</dbReference>
<sequence>MSQTRSFRRVFHVTLGLMQAEWSPNGQSGFGYQANWEPEMPEAFKDFVAKALDRHACWDLQDYIPDCSTAELKFMAHQLRGHVREVVESPHGNHVLQCMLEFMAPKALHFVLDELLAWAPAPVLARHRYGCRVLERILEHFGEASIKPLLEDLLYHAKELCQHPFGNFVMQVFMEHAPATYRKALIEIIAQNVAQVARDHYGCAVLEKGLSHGKEADRKFLVKSVLKVEGLLPSMKNLRGGATAIDRVLDIATGWALSEAQRQLNGGARGAVKVFNKGRGRWVDRNILCETSPGGEPKSRGAPDDGDHRFWQLLIPHPPSRISDLWNRVARRREMKRPENQNELGTGGGLLKETAVWHRLPGLECEDRRTWCPDDACTWVCHRGLFLKLFSAARLCNRASLLLPDVRVSSRLHVNGEPWYCIWTLHHSLDGRGGRNPGASGATAGTGEWITIPVVTVVGRGEPKSRGAPDDGVLKEAAVWHRLPGACIRRFGVPKTGAPGAVTADDA</sequence>
<dbReference type="Proteomes" id="UP001152797">
    <property type="component" value="Unassembled WGS sequence"/>
</dbReference>
<dbReference type="GO" id="GO:0010608">
    <property type="term" value="P:post-transcriptional regulation of gene expression"/>
    <property type="evidence" value="ECO:0007669"/>
    <property type="project" value="TreeGrafter"/>
</dbReference>
<dbReference type="SMART" id="SM00025">
    <property type="entry name" value="Pumilio"/>
    <property type="match status" value="4"/>
</dbReference>
<dbReference type="GO" id="GO:0003729">
    <property type="term" value="F:mRNA binding"/>
    <property type="evidence" value="ECO:0007669"/>
    <property type="project" value="TreeGrafter"/>
</dbReference>
<dbReference type="PANTHER" id="PTHR12537">
    <property type="entry name" value="RNA BINDING PROTEIN PUMILIO-RELATED"/>
    <property type="match status" value="1"/>
</dbReference>
<reference evidence="4" key="1">
    <citation type="submission" date="2022-10" db="EMBL/GenBank/DDBJ databases">
        <authorList>
            <person name="Chen Y."/>
            <person name="Dougan E. K."/>
            <person name="Chan C."/>
            <person name="Rhodes N."/>
            <person name="Thang M."/>
        </authorList>
    </citation>
    <scope>NUCLEOTIDE SEQUENCE</scope>
</reference>
<dbReference type="OrthoDB" id="668540at2759"/>
<dbReference type="InterPro" id="IPR016024">
    <property type="entry name" value="ARM-type_fold"/>
</dbReference>